<keyword evidence="7" id="KW-1185">Reference proteome</keyword>
<dbReference type="Gene3D" id="3.40.190.290">
    <property type="match status" value="1"/>
</dbReference>
<keyword evidence="3" id="KW-0238">DNA-binding</keyword>
<evidence type="ECO:0000256" key="1">
    <source>
        <dbReference type="ARBA" id="ARBA00009437"/>
    </source>
</evidence>
<dbReference type="Pfam" id="PF03466">
    <property type="entry name" value="LysR_substrate"/>
    <property type="match status" value="1"/>
</dbReference>
<organism evidence="6 7">
    <name type="scientific">Terrihabitans rhizophilus</name>
    <dbReference type="NCBI Taxonomy" id="3092662"/>
    <lineage>
        <taxon>Bacteria</taxon>
        <taxon>Pseudomonadati</taxon>
        <taxon>Pseudomonadota</taxon>
        <taxon>Alphaproteobacteria</taxon>
        <taxon>Hyphomicrobiales</taxon>
        <taxon>Terrihabitans</taxon>
    </lineage>
</organism>
<dbReference type="InterPro" id="IPR036390">
    <property type="entry name" value="WH_DNA-bd_sf"/>
</dbReference>
<dbReference type="PROSITE" id="PS50931">
    <property type="entry name" value="HTH_LYSR"/>
    <property type="match status" value="1"/>
</dbReference>
<name>A0ABU4RN61_9HYPH</name>
<dbReference type="CDD" id="cd08422">
    <property type="entry name" value="PBP2_CrgA_like"/>
    <property type="match status" value="1"/>
</dbReference>
<dbReference type="PANTHER" id="PTHR30537:SF5">
    <property type="entry name" value="HTH-TYPE TRANSCRIPTIONAL ACTIVATOR TTDR-RELATED"/>
    <property type="match status" value="1"/>
</dbReference>
<keyword evidence="4" id="KW-0804">Transcription</keyword>
<dbReference type="EMBL" id="JAXAFJ010000004">
    <property type="protein sequence ID" value="MDX6806270.1"/>
    <property type="molecule type" value="Genomic_DNA"/>
</dbReference>
<evidence type="ECO:0000313" key="7">
    <source>
        <dbReference type="Proteomes" id="UP001274321"/>
    </source>
</evidence>
<dbReference type="Gene3D" id="1.10.10.10">
    <property type="entry name" value="Winged helix-like DNA-binding domain superfamily/Winged helix DNA-binding domain"/>
    <property type="match status" value="1"/>
</dbReference>
<dbReference type="PANTHER" id="PTHR30537">
    <property type="entry name" value="HTH-TYPE TRANSCRIPTIONAL REGULATOR"/>
    <property type="match status" value="1"/>
</dbReference>
<keyword evidence="2" id="KW-0805">Transcription regulation</keyword>
<evidence type="ECO:0000256" key="3">
    <source>
        <dbReference type="ARBA" id="ARBA00023125"/>
    </source>
</evidence>
<dbReference type="SUPFAM" id="SSF53850">
    <property type="entry name" value="Periplasmic binding protein-like II"/>
    <property type="match status" value="1"/>
</dbReference>
<dbReference type="Proteomes" id="UP001274321">
    <property type="component" value="Unassembled WGS sequence"/>
</dbReference>
<gene>
    <name evidence="6" type="ORF">SCD90_09350</name>
</gene>
<dbReference type="InterPro" id="IPR000847">
    <property type="entry name" value="LysR_HTH_N"/>
</dbReference>
<evidence type="ECO:0000256" key="2">
    <source>
        <dbReference type="ARBA" id="ARBA00023015"/>
    </source>
</evidence>
<protein>
    <submittedName>
        <fullName evidence="6">LysR family transcriptional regulator</fullName>
    </submittedName>
</protein>
<comment type="similarity">
    <text evidence="1">Belongs to the LysR transcriptional regulatory family.</text>
</comment>
<dbReference type="InterPro" id="IPR058163">
    <property type="entry name" value="LysR-type_TF_proteobact-type"/>
</dbReference>
<feature type="domain" description="HTH lysR-type" evidence="5">
    <location>
        <begin position="2"/>
        <end position="59"/>
    </location>
</feature>
<evidence type="ECO:0000256" key="4">
    <source>
        <dbReference type="ARBA" id="ARBA00023163"/>
    </source>
</evidence>
<reference evidence="6 7" key="1">
    <citation type="submission" date="2023-11" db="EMBL/GenBank/DDBJ databases">
        <authorList>
            <person name="Bao R."/>
        </authorList>
    </citation>
    <scope>NUCLEOTIDE SEQUENCE [LARGE SCALE GENOMIC DNA]</scope>
    <source>
        <strain evidence="6 7">PJ23</strain>
    </source>
</reference>
<sequence>MMELADIAVLVETVRQGSLSAAGRRLGLTPMAASRRLAALEAELGVRLVHRTTRSLSLTSEGEAFFPHAEAMLAHAAEGQAALAGGNTAAGLLRITASIPFGRKVVTPMLAGFLASNPDLRVELRLSDAVIDITAQGVDIALRLGELRDNGLIARRLSNDPRGLYAAPDYLAQYGPPATAADLREHQCLALLGTTHWTFEQGGRTLRQPIGGRFTADSVEALHQACLEGLGIARLSLWNVRDDVRSGRLMDVPLSGFALPDHGIWAVLPTRQFVPAKVRLFLDAFSAHLAED</sequence>
<dbReference type="Pfam" id="PF00126">
    <property type="entry name" value="HTH_1"/>
    <property type="match status" value="1"/>
</dbReference>
<evidence type="ECO:0000259" key="5">
    <source>
        <dbReference type="PROSITE" id="PS50931"/>
    </source>
</evidence>
<comment type="caution">
    <text evidence="6">The sequence shown here is derived from an EMBL/GenBank/DDBJ whole genome shotgun (WGS) entry which is preliminary data.</text>
</comment>
<dbReference type="SUPFAM" id="SSF46785">
    <property type="entry name" value="Winged helix' DNA-binding domain"/>
    <property type="match status" value="1"/>
</dbReference>
<dbReference type="InterPro" id="IPR036388">
    <property type="entry name" value="WH-like_DNA-bd_sf"/>
</dbReference>
<dbReference type="RefSeq" id="WP_319844384.1">
    <property type="nucleotide sequence ID" value="NZ_JAXAFJ010000004.1"/>
</dbReference>
<evidence type="ECO:0000313" key="6">
    <source>
        <dbReference type="EMBL" id="MDX6806270.1"/>
    </source>
</evidence>
<dbReference type="InterPro" id="IPR005119">
    <property type="entry name" value="LysR_subst-bd"/>
</dbReference>
<proteinExistence type="inferred from homology"/>
<accession>A0ABU4RN61</accession>